<evidence type="ECO:0000256" key="1">
    <source>
        <dbReference type="SAM" id="Phobius"/>
    </source>
</evidence>
<dbReference type="AlphaFoldDB" id="A0A5J4WSW1"/>
<keyword evidence="1" id="KW-0472">Membrane</keyword>
<evidence type="ECO:0000313" key="2">
    <source>
        <dbReference type="EMBL" id="KAA6397622.1"/>
    </source>
</evidence>
<dbReference type="EMBL" id="SNRW01001137">
    <property type="protein sequence ID" value="KAA6397622.1"/>
    <property type="molecule type" value="Genomic_DNA"/>
</dbReference>
<evidence type="ECO:0000313" key="3">
    <source>
        <dbReference type="Proteomes" id="UP000324800"/>
    </source>
</evidence>
<keyword evidence="1" id="KW-0812">Transmembrane</keyword>
<reference evidence="2 3" key="1">
    <citation type="submission" date="2019-03" db="EMBL/GenBank/DDBJ databases">
        <title>Single cell metagenomics reveals metabolic interactions within the superorganism composed of flagellate Streblomastix strix and complex community of Bacteroidetes bacteria on its surface.</title>
        <authorList>
            <person name="Treitli S.C."/>
            <person name="Kolisko M."/>
            <person name="Husnik F."/>
            <person name="Keeling P."/>
            <person name="Hampl V."/>
        </authorList>
    </citation>
    <scope>NUCLEOTIDE SEQUENCE [LARGE SCALE GENOMIC DNA]</scope>
    <source>
        <strain evidence="2">ST1C</strain>
    </source>
</reference>
<keyword evidence="1" id="KW-1133">Transmembrane helix</keyword>
<gene>
    <name evidence="2" type="ORF">EZS28_006849</name>
</gene>
<organism evidence="2 3">
    <name type="scientific">Streblomastix strix</name>
    <dbReference type="NCBI Taxonomy" id="222440"/>
    <lineage>
        <taxon>Eukaryota</taxon>
        <taxon>Metamonada</taxon>
        <taxon>Preaxostyla</taxon>
        <taxon>Oxymonadida</taxon>
        <taxon>Streblomastigidae</taxon>
        <taxon>Streblomastix</taxon>
    </lineage>
</organism>
<proteinExistence type="predicted"/>
<protein>
    <submittedName>
        <fullName evidence="2">Uncharacterized protein</fullName>
    </submittedName>
</protein>
<dbReference type="Proteomes" id="UP000324800">
    <property type="component" value="Unassembled WGS sequence"/>
</dbReference>
<name>A0A5J4WSW1_9EUKA</name>
<feature type="transmembrane region" description="Helical" evidence="1">
    <location>
        <begin position="12"/>
        <end position="32"/>
    </location>
</feature>
<accession>A0A5J4WSW1</accession>
<sequence length="265" mass="30238">MPLAQVVYPYKWRYTFVLLILLIVSGPISLSLQSAFHLSLTVLVCYRSLAYIQPWMETYHPIKAVVPNSPTRRVRDGSGALSTSRIQQTGIRPMQKGKTLHLVLTVPRKGTTPYFTKVRINTLGQVPFPSQGVVILDFQMVNDYCEKNTFPVHNDVKFRLGLLCGYYGSPIREYKFKRNHKRSHHIKCIDKIKLPLYPSGMMKILNQNSQHLDPNRQLNKVIPSIYPTSIPIKSIVQLYGQQQPAIANIFSSHSRSSPNAFHHPT</sequence>
<comment type="caution">
    <text evidence="2">The sequence shown here is derived from an EMBL/GenBank/DDBJ whole genome shotgun (WGS) entry which is preliminary data.</text>
</comment>